<reference evidence="3 4" key="1">
    <citation type="submission" date="2015-04" db="EMBL/GenBank/DDBJ databases">
        <authorList>
            <person name="Syromyatnikov M.Y."/>
            <person name="Popov V.N."/>
        </authorList>
    </citation>
    <scope>NUCLEOTIDE SEQUENCE [LARGE SCALE GENOMIC DNA]</scope>
    <source>
        <strain evidence="3">WF-38-12</strain>
    </source>
</reference>
<evidence type="ECO:0000313" key="3">
    <source>
        <dbReference type="EMBL" id="CRG92520.1"/>
    </source>
</evidence>
<evidence type="ECO:0000313" key="4">
    <source>
        <dbReference type="Proteomes" id="UP000054383"/>
    </source>
</evidence>
<sequence length="467" mass="51857">MAPLTSIPLPLSTSKSEQDYIDLIKALTYNILDSSYTDEPSAVATRPPSESLRYCSHFSDCPYISGDPNAAPSDIGTIVGPDYPPGYNFQELLHDAETIAKEVAITTHTSTTSEPTVVTVTESSSRPPYTQTRSDWNVVVCDKYTVIDGRNFDYHSTSCLGSSSTITSLKPQVTLRMDATPCNWGTMASTDIYTSISSALMDACSASPVPTKIEMVPDNPGGVVWGPQAFNTTMSACNPKTMTISNVDGPLDQEHGRWNRETGEVLFTADKNFFDPAHLPALVNASAHFVAKSARSNGLKMSFREEAEDWSGVEVSNYYMMMYSTNSTELNWYDPGYTQYTQAFLVDYTWRETFPASNLICEYVNKLAQEFSEEIPELVAFVTPAAVNKALKNDISKIQPSWEFADFDLFIEYTMPSMQTIRDIMADPDWHEAIKDQDDWVDTTRALLSIGHSTPYIVHGEVVNMPE</sequence>
<dbReference type="InterPro" id="IPR009799">
    <property type="entry name" value="EthD_dom"/>
</dbReference>
<organism evidence="3 4">
    <name type="scientific">Talaromyces islandicus</name>
    <name type="common">Penicillium islandicum</name>
    <dbReference type="NCBI Taxonomy" id="28573"/>
    <lineage>
        <taxon>Eukaryota</taxon>
        <taxon>Fungi</taxon>
        <taxon>Dikarya</taxon>
        <taxon>Ascomycota</taxon>
        <taxon>Pezizomycotina</taxon>
        <taxon>Eurotiomycetes</taxon>
        <taxon>Eurotiomycetidae</taxon>
        <taxon>Eurotiales</taxon>
        <taxon>Trichocomaceae</taxon>
        <taxon>Talaromyces</taxon>
        <taxon>Talaromyces sect. Islandici</taxon>
    </lineage>
</organism>
<dbReference type="OrthoDB" id="3183782at2759"/>
<accession>A0A0U1MBZ5</accession>
<name>A0A0U1MBZ5_TALIS</name>
<dbReference type="STRING" id="28573.A0A0U1MBZ5"/>
<dbReference type="Pfam" id="PF07110">
    <property type="entry name" value="EthD"/>
    <property type="match status" value="1"/>
</dbReference>
<gene>
    <name evidence="3" type="ORF">PISL3812_09581</name>
</gene>
<keyword evidence="4" id="KW-1185">Reference proteome</keyword>
<dbReference type="GO" id="GO:0016491">
    <property type="term" value="F:oxidoreductase activity"/>
    <property type="evidence" value="ECO:0007669"/>
    <property type="project" value="InterPro"/>
</dbReference>
<comment type="similarity">
    <text evidence="1">Belongs to the tpcK family.</text>
</comment>
<protein>
    <recommendedName>
        <fullName evidence="2">EthD domain-containing protein</fullName>
    </recommendedName>
</protein>
<evidence type="ECO:0000256" key="1">
    <source>
        <dbReference type="ARBA" id="ARBA00005986"/>
    </source>
</evidence>
<dbReference type="AlphaFoldDB" id="A0A0U1MBZ5"/>
<proteinExistence type="inferred from homology"/>
<feature type="domain" description="EthD" evidence="2">
    <location>
        <begin position="386"/>
        <end position="443"/>
    </location>
</feature>
<evidence type="ECO:0000259" key="2">
    <source>
        <dbReference type="Pfam" id="PF07110"/>
    </source>
</evidence>
<dbReference type="Proteomes" id="UP000054383">
    <property type="component" value="Unassembled WGS sequence"/>
</dbReference>
<dbReference type="EMBL" id="CVMT01000013">
    <property type="protein sequence ID" value="CRG92520.1"/>
    <property type="molecule type" value="Genomic_DNA"/>
</dbReference>